<reference evidence="1 2" key="1">
    <citation type="submission" date="2020-06" db="EMBL/GenBank/DDBJ databases">
        <authorList>
            <person name="Jo H."/>
        </authorList>
    </citation>
    <scope>NUCLEOTIDE SEQUENCE [LARGE SCALE GENOMIC DNA]</scope>
    <source>
        <strain evidence="1 2">I46</strain>
    </source>
</reference>
<organism evidence="1 2">
    <name type="scientific">Microbacterium oleivorans</name>
    <dbReference type="NCBI Taxonomy" id="273677"/>
    <lineage>
        <taxon>Bacteria</taxon>
        <taxon>Bacillati</taxon>
        <taxon>Actinomycetota</taxon>
        <taxon>Actinomycetes</taxon>
        <taxon>Micrococcales</taxon>
        <taxon>Microbacteriaceae</taxon>
        <taxon>Microbacterium</taxon>
    </lineage>
</organism>
<evidence type="ECO:0000313" key="1">
    <source>
        <dbReference type="EMBL" id="QLD10967.1"/>
    </source>
</evidence>
<proteinExistence type="predicted"/>
<sequence length="99" mass="10518">MASWGSSYAYAEEYAYVTYRGVGKAAANVYSGQRIITVCFWWTRGGSAVTGTTCSNASSATGSWRAGPEVVGKATDSLDSNAPKTIFNIQTTRMNPSTV</sequence>
<accession>A0A7D5F462</accession>
<protein>
    <submittedName>
        <fullName evidence="1">Uncharacterized protein</fullName>
    </submittedName>
</protein>
<name>A0A7D5F462_9MICO</name>
<dbReference type="AlphaFoldDB" id="A0A7D5F462"/>
<gene>
    <name evidence="1" type="ORF">HW566_03690</name>
</gene>
<dbReference type="EMBL" id="CP058316">
    <property type="protein sequence ID" value="QLD10967.1"/>
    <property type="molecule type" value="Genomic_DNA"/>
</dbReference>
<dbReference type="RefSeq" id="WP_178010522.1">
    <property type="nucleotide sequence ID" value="NZ_CP058316.1"/>
</dbReference>
<dbReference type="Proteomes" id="UP000509638">
    <property type="component" value="Chromosome"/>
</dbReference>
<evidence type="ECO:0000313" key="2">
    <source>
        <dbReference type="Proteomes" id="UP000509638"/>
    </source>
</evidence>